<accession>A0A437CKR7</accession>
<reference evidence="2 3" key="1">
    <citation type="submission" date="2018-11" db="EMBL/GenBank/DDBJ databases">
        <authorList>
            <person name="Lopez-Roques C."/>
            <person name="Donnadieu C."/>
            <person name="Bouchez O."/>
            <person name="Klopp C."/>
            <person name="Cabau C."/>
            <person name="Zahm M."/>
        </authorList>
    </citation>
    <scope>NUCLEOTIDE SEQUENCE [LARGE SCALE GENOMIC DNA]</scope>
    <source>
        <strain evidence="2">RS831</strain>
        <tissue evidence="2">Whole body</tissue>
    </source>
</reference>
<dbReference type="AlphaFoldDB" id="A0A437CKR7"/>
<sequence length="260" mass="28529">MALTAEEFCNSPPQGSSHSQESGQAGLSANLTHTFSDSFENTELIAIKESSVRPIRPQEEQNLSEVALGHSSSRKVRKEELFNSICQEAQNDLTKTHTRMEKKEGSRRSTQKRVRTTAVVIRFLVAVVLLPDCVSSSDLNGGSCFTCNHTDCKTLHSIYGENDKLLYQSPLHIDSRTGCSSVDALSNSCLPCFDRFPVIIRCSSNITYIEAEGDHGKLEVLRCEQENTSSHGGLSKGSTHGHFGLYPAIGSVYLNVKLFA</sequence>
<gene>
    <name evidence="2" type="ORF">OJAV_G00163070</name>
</gene>
<keyword evidence="3" id="KW-1185">Reference proteome</keyword>
<dbReference type="EMBL" id="CM012452">
    <property type="protein sequence ID" value="RVE63064.1"/>
    <property type="molecule type" value="Genomic_DNA"/>
</dbReference>
<reference evidence="2 3" key="2">
    <citation type="submission" date="2019-01" db="EMBL/GenBank/DDBJ databases">
        <title>A chromosome length genome reference of the Java medaka (oryzias javanicus).</title>
        <authorList>
            <person name="Herpin A."/>
            <person name="Takehana Y."/>
            <person name="Naruse K."/>
            <person name="Ansai S."/>
            <person name="Kawaguchi M."/>
        </authorList>
    </citation>
    <scope>NUCLEOTIDE SEQUENCE [LARGE SCALE GENOMIC DNA]</scope>
    <source>
        <strain evidence="2">RS831</strain>
        <tissue evidence="2">Whole body</tissue>
    </source>
</reference>
<evidence type="ECO:0000313" key="2">
    <source>
        <dbReference type="EMBL" id="RVE63064.1"/>
    </source>
</evidence>
<feature type="region of interest" description="Disordered" evidence="1">
    <location>
        <begin position="1"/>
        <end position="25"/>
    </location>
</feature>
<dbReference type="OrthoDB" id="8950160at2759"/>
<feature type="compositionally biased region" description="Polar residues" evidence="1">
    <location>
        <begin position="11"/>
        <end position="25"/>
    </location>
</feature>
<dbReference type="Proteomes" id="UP000283210">
    <property type="component" value="Chromosome 16"/>
</dbReference>
<evidence type="ECO:0000313" key="3">
    <source>
        <dbReference type="Proteomes" id="UP000283210"/>
    </source>
</evidence>
<name>A0A437CKR7_ORYJA</name>
<organism evidence="2 3">
    <name type="scientific">Oryzias javanicus</name>
    <name type="common">Javanese ricefish</name>
    <name type="synonym">Aplocheilus javanicus</name>
    <dbReference type="NCBI Taxonomy" id="123683"/>
    <lineage>
        <taxon>Eukaryota</taxon>
        <taxon>Metazoa</taxon>
        <taxon>Chordata</taxon>
        <taxon>Craniata</taxon>
        <taxon>Vertebrata</taxon>
        <taxon>Euteleostomi</taxon>
        <taxon>Actinopterygii</taxon>
        <taxon>Neopterygii</taxon>
        <taxon>Teleostei</taxon>
        <taxon>Neoteleostei</taxon>
        <taxon>Acanthomorphata</taxon>
        <taxon>Ovalentaria</taxon>
        <taxon>Atherinomorphae</taxon>
        <taxon>Beloniformes</taxon>
        <taxon>Adrianichthyidae</taxon>
        <taxon>Oryziinae</taxon>
        <taxon>Oryzias</taxon>
    </lineage>
</organism>
<proteinExistence type="predicted"/>
<evidence type="ECO:0000256" key="1">
    <source>
        <dbReference type="SAM" id="MobiDB-lite"/>
    </source>
</evidence>
<protein>
    <submittedName>
        <fullName evidence="2">Uncharacterized protein</fullName>
    </submittedName>
</protein>